<dbReference type="AlphaFoldDB" id="A0A0U2IM60"/>
<dbReference type="PATRIC" id="fig|162209.4.peg.1819"/>
<gene>
    <name evidence="1" type="ORF">IJ22_17170</name>
</gene>
<evidence type="ECO:0000313" key="1">
    <source>
        <dbReference type="EMBL" id="ALS22091.1"/>
    </source>
</evidence>
<organism evidence="1 2">
    <name type="scientific">Paenibacillus naphthalenovorans</name>
    <dbReference type="NCBI Taxonomy" id="162209"/>
    <lineage>
        <taxon>Bacteria</taxon>
        <taxon>Bacillati</taxon>
        <taxon>Bacillota</taxon>
        <taxon>Bacilli</taxon>
        <taxon>Bacillales</taxon>
        <taxon>Paenibacillaceae</taxon>
        <taxon>Paenibacillus</taxon>
    </lineage>
</organism>
<reference evidence="1 2" key="2">
    <citation type="journal article" date="2016" name="Genome Announc.">
        <title>Complete Genome Sequences of Two Interactive Moderate Thermophiles, Paenibacillus napthalenovorans 32O-Y and Paenibacillus sp. 32O-W.</title>
        <authorList>
            <person name="Butler R.R.III."/>
            <person name="Wang J."/>
            <person name="Stark B.C."/>
            <person name="Pombert J.F."/>
        </authorList>
    </citation>
    <scope>NUCLEOTIDE SEQUENCE [LARGE SCALE GENOMIC DNA]</scope>
    <source>
        <strain evidence="1 2">32O-Y</strain>
    </source>
</reference>
<dbReference type="Proteomes" id="UP000061660">
    <property type="component" value="Chromosome"/>
</dbReference>
<dbReference type="EMBL" id="CP013652">
    <property type="protein sequence ID" value="ALS22091.1"/>
    <property type="molecule type" value="Genomic_DNA"/>
</dbReference>
<accession>A0A0U2IM60</accession>
<proteinExistence type="predicted"/>
<name>A0A0U2IM60_9BACL</name>
<dbReference type="STRING" id="162209.IJ22_17170"/>
<keyword evidence="2" id="KW-1185">Reference proteome</keyword>
<reference evidence="2" key="1">
    <citation type="submission" date="2015-12" db="EMBL/GenBank/DDBJ databases">
        <title>Complete genome sequences of two moderately thermophilic Paenibacillus species.</title>
        <authorList>
            <person name="Butler R.III."/>
            <person name="Wang J."/>
            <person name="Stark B.C."/>
            <person name="Pombert J.-F."/>
        </authorList>
    </citation>
    <scope>NUCLEOTIDE SEQUENCE [LARGE SCALE GENOMIC DNA]</scope>
    <source>
        <strain evidence="2">32O-Y</strain>
    </source>
</reference>
<protein>
    <submittedName>
        <fullName evidence="1">Uncharacterized protein</fullName>
    </submittedName>
</protein>
<evidence type="ECO:0000313" key="2">
    <source>
        <dbReference type="Proteomes" id="UP000061660"/>
    </source>
</evidence>
<dbReference type="KEGG" id="pnp:IJ22_17170"/>
<sequence length="90" mass="10630">MAVASDTVVSRDDEKLFGILFANHLQMNGYKKDIDPDLLILSMRDAYHELQHHKKHNPEATIETVFTKQYIDKLIEKGWYTRPEDKVLEW</sequence>